<dbReference type="Pfam" id="PF00533">
    <property type="entry name" value="BRCT"/>
    <property type="match status" value="1"/>
</dbReference>
<dbReference type="SUPFAM" id="SSF56091">
    <property type="entry name" value="DNA ligase/mRNA capping enzyme, catalytic domain"/>
    <property type="match status" value="1"/>
</dbReference>
<keyword evidence="5 14" id="KW-0235">DNA replication</keyword>
<reference evidence="17 18" key="1">
    <citation type="submission" date="2011-06" db="EMBL/GenBank/DDBJ databases">
        <title>The draft genome of Thiorhodococcus drewsii AZ1.</title>
        <authorList>
            <consortium name="US DOE Joint Genome Institute (JGI-PGF)"/>
            <person name="Lucas S."/>
            <person name="Han J."/>
            <person name="Lapidus A."/>
            <person name="Cheng J.-F."/>
            <person name="Goodwin L."/>
            <person name="Pitluck S."/>
            <person name="Peters L."/>
            <person name="Land M.L."/>
            <person name="Hauser L."/>
            <person name="Vogl K."/>
            <person name="Liu Z."/>
            <person name="Imhoff J."/>
            <person name="Thiel V."/>
            <person name="Frigaard N.-U."/>
            <person name="Bryant D.A."/>
            <person name="Woyke T.J."/>
        </authorList>
    </citation>
    <scope>NUCLEOTIDE SEQUENCE [LARGE SCALE GENOMIC DNA]</scope>
    <source>
        <strain evidence="17 18">AZ1</strain>
    </source>
</reference>
<comment type="caution">
    <text evidence="17">The sequence shown here is derived from an EMBL/GenBank/DDBJ whole genome shotgun (WGS) entry which is preliminary data.</text>
</comment>
<comment type="function">
    <text evidence="1 14">DNA ligase that catalyzes the formation of phosphodiester linkages between 5'-phosphoryl and 3'-hydroxyl groups in double-stranded DNA using NAD as a coenzyme and as the energy source for the reaction. It is essential for DNA replication and repair of damaged DNA.</text>
</comment>
<feature type="binding site" evidence="14">
    <location>
        <position position="292"/>
    </location>
    <ligand>
        <name>NAD(+)</name>
        <dbReference type="ChEBI" id="CHEBI:57540"/>
    </ligand>
</feature>
<dbReference type="InterPro" id="IPR033136">
    <property type="entry name" value="DNA_ligase_CS"/>
</dbReference>
<dbReference type="InterPro" id="IPR004149">
    <property type="entry name" value="Znf_DNAligase_C4"/>
</dbReference>
<keyword evidence="9 14" id="KW-0460">Magnesium</keyword>
<dbReference type="PATRIC" id="fig|765913.3.peg.2659"/>
<dbReference type="Gene3D" id="1.10.287.610">
    <property type="entry name" value="Helix hairpin bin"/>
    <property type="match status" value="1"/>
</dbReference>
<feature type="active site" description="N6-AMP-lysine intermediate" evidence="14">
    <location>
        <position position="118"/>
    </location>
</feature>
<dbReference type="InterPro" id="IPR001679">
    <property type="entry name" value="DNA_ligase"/>
</dbReference>
<evidence type="ECO:0000256" key="6">
    <source>
        <dbReference type="ARBA" id="ARBA00022723"/>
    </source>
</evidence>
<dbReference type="PROSITE" id="PS01055">
    <property type="entry name" value="DNA_LIGASE_N1"/>
    <property type="match status" value="1"/>
</dbReference>
<dbReference type="InterPro" id="IPR041663">
    <property type="entry name" value="DisA/LigA_HHH"/>
</dbReference>
<dbReference type="FunFam" id="1.10.287.610:FF:000002">
    <property type="entry name" value="DNA ligase"/>
    <property type="match status" value="1"/>
</dbReference>
<dbReference type="InterPro" id="IPR010994">
    <property type="entry name" value="RuvA_2-like"/>
</dbReference>
<feature type="domain" description="BRCT" evidence="16">
    <location>
        <begin position="671"/>
        <end position="747"/>
    </location>
</feature>
<dbReference type="InterPro" id="IPR003583">
    <property type="entry name" value="Hlx-hairpin-Hlx_DNA-bd_motif"/>
</dbReference>
<feature type="binding site" evidence="14">
    <location>
        <begin position="35"/>
        <end position="39"/>
    </location>
    <ligand>
        <name>NAD(+)</name>
        <dbReference type="ChEBI" id="CHEBI:57540"/>
    </ligand>
</feature>
<proteinExistence type="inferred from homology"/>
<keyword evidence="11 14" id="KW-0234">DNA repair</keyword>
<dbReference type="eggNOG" id="COG0272">
    <property type="taxonomic scope" value="Bacteria"/>
</dbReference>
<dbReference type="SMART" id="SM00278">
    <property type="entry name" value="HhH1"/>
    <property type="match status" value="4"/>
</dbReference>
<dbReference type="PANTHER" id="PTHR23389">
    <property type="entry name" value="CHROMOSOME TRANSMISSION FIDELITY FACTOR 18"/>
    <property type="match status" value="1"/>
</dbReference>
<feature type="binding site" evidence="14">
    <location>
        <position position="316"/>
    </location>
    <ligand>
        <name>NAD(+)</name>
        <dbReference type="ChEBI" id="CHEBI:57540"/>
    </ligand>
</feature>
<feature type="binding site" evidence="14">
    <location>
        <position position="139"/>
    </location>
    <ligand>
        <name>NAD(+)</name>
        <dbReference type="ChEBI" id="CHEBI:57540"/>
    </ligand>
</feature>
<dbReference type="PANTHER" id="PTHR23389:SF9">
    <property type="entry name" value="DNA LIGASE"/>
    <property type="match status" value="1"/>
</dbReference>
<keyword evidence="6 14" id="KW-0479">Metal-binding</keyword>
<dbReference type="NCBIfam" id="NF005932">
    <property type="entry name" value="PRK07956.1"/>
    <property type="match status" value="1"/>
</dbReference>
<dbReference type="GO" id="GO:0046872">
    <property type="term" value="F:metal ion binding"/>
    <property type="evidence" value="ECO:0007669"/>
    <property type="project" value="UniProtKB-KW"/>
</dbReference>
<dbReference type="Pfam" id="PF03120">
    <property type="entry name" value="OB_DNA_ligase"/>
    <property type="match status" value="1"/>
</dbReference>
<dbReference type="Pfam" id="PF01653">
    <property type="entry name" value="DNA_ligase_aden"/>
    <property type="match status" value="1"/>
</dbReference>
<dbReference type="SUPFAM" id="SSF50249">
    <property type="entry name" value="Nucleic acid-binding proteins"/>
    <property type="match status" value="1"/>
</dbReference>
<evidence type="ECO:0000256" key="10">
    <source>
        <dbReference type="ARBA" id="ARBA00023027"/>
    </source>
</evidence>
<dbReference type="SMART" id="SM00292">
    <property type="entry name" value="BRCT"/>
    <property type="match status" value="1"/>
</dbReference>
<dbReference type="Proteomes" id="UP000004200">
    <property type="component" value="Unassembled WGS sequence"/>
</dbReference>
<keyword evidence="18" id="KW-1185">Reference proteome</keyword>
<dbReference type="CDD" id="cd17748">
    <property type="entry name" value="BRCT_DNA_ligase_like"/>
    <property type="match status" value="1"/>
</dbReference>
<keyword evidence="10 14" id="KW-0520">NAD</keyword>
<feature type="binding site" evidence="14">
    <location>
        <position position="176"/>
    </location>
    <ligand>
        <name>NAD(+)</name>
        <dbReference type="ChEBI" id="CHEBI:57540"/>
    </ligand>
</feature>
<evidence type="ECO:0000313" key="18">
    <source>
        <dbReference type="Proteomes" id="UP000004200"/>
    </source>
</evidence>
<dbReference type="AlphaFoldDB" id="G2E2U3"/>
<dbReference type="FunFam" id="2.40.50.140:FF:000012">
    <property type="entry name" value="DNA ligase"/>
    <property type="match status" value="1"/>
</dbReference>
<feature type="binding site" evidence="14">
    <location>
        <position position="116"/>
    </location>
    <ligand>
        <name>NAD(+)</name>
        <dbReference type="ChEBI" id="CHEBI:57540"/>
    </ligand>
</feature>
<dbReference type="GO" id="GO:0003911">
    <property type="term" value="F:DNA ligase (NAD+) activity"/>
    <property type="evidence" value="ECO:0007669"/>
    <property type="project" value="UniProtKB-UniRule"/>
</dbReference>
<dbReference type="HAMAP" id="MF_01588">
    <property type="entry name" value="DNA_ligase_A"/>
    <property type="match status" value="1"/>
</dbReference>
<evidence type="ECO:0000256" key="15">
    <source>
        <dbReference type="RuleBase" id="RU000618"/>
    </source>
</evidence>
<dbReference type="Gene3D" id="3.30.470.30">
    <property type="entry name" value="DNA ligase/mRNA capping enzyme"/>
    <property type="match status" value="1"/>
</dbReference>
<dbReference type="FunFam" id="1.10.150.20:FF:000007">
    <property type="entry name" value="DNA ligase"/>
    <property type="match status" value="1"/>
</dbReference>
<evidence type="ECO:0000256" key="1">
    <source>
        <dbReference type="ARBA" id="ARBA00004067"/>
    </source>
</evidence>
<evidence type="ECO:0000256" key="2">
    <source>
        <dbReference type="ARBA" id="ARBA00012722"/>
    </source>
</evidence>
<dbReference type="PROSITE" id="PS01056">
    <property type="entry name" value="DNA_LIGASE_N2"/>
    <property type="match status" value="1"/>
</dbReference>
<dbReference type="PROSITE" id="PS50172">
    <property type="entry name" value="BRCT"/>
    <property type="match status" value="1"/>
</dbReference>
<comment type="catalytic activity">
    <reaction evidence="12 14 15">
        <text>NAD(+) + (deoxyribonucleotide)n-3'-hydroxyl + 5'-phospho-(deoxyribonucleotide)m = (deoxyribonucleotide)n+m + AMP + beta-nicotinamide D-nucleotide.</text>
        <dbReference type="EC" id="6.5.1.2"/>
    </reaction>
</comment>
<dbReference type="InterPro" id="IPR013839">
    <property type="entry name" value="DNAligase_adenylation"/>
</dbReference>
<dbReference type="Gene3D" id="2.40.50.140">
    <property type="entry name" value="Nucleic acid-binding proteins"/>
    <property type="match status" value="1"/>
</dbReference>
<dbReference type="Pfam" id="PF14520">
    <property type="entry name" value="HHH_5"/>
    <property type="match status" value="1"/>
</dbReference>
<comment type="caution">
    <text evidence="14">Lacks conserved residue(s) required for the propagation of feature annotation.</text>
</comment>
<dbReference type="Pfam" id="PF03119">
    <property type="entry name" value="DNA_ligase_ZBD"/>
    <property type="match status" value="1"/>
</dbReference>
<dbReference type="InterPro" id="IPR036420">
    <property type="entry name" value="BRCT_dom_sf"/>
</dbReference>
<comment type="cofactor">
    <cofactor evidence="14">
        <name>Mg(2+)</name>
        <dbReference type="ChEBI" id="CHEBI:18420"/>
    </cofactor>
    <cofactor evidence="14">
        <name>Mn(2+)</name>
        <dbReference type="ChEBI" id="CHEBI:29035"/>
    </cofactor>
</comment>
<evidence type="ECO:0000256" key="8">
    <source>
        <dbReference type="ARBA" id="ARBA00022833"/>
    </source>
</evidence>
<dbReference type="InterPro" id="IPR013840">
    <property type="entry name" value="DNAligase_N"/>
</dbReference>
<protein>
    <recommendedName>
        <fullName evidence="3 14">DNA ligase</fullName>
        <ecNumber evidence="2 14">6.5.1.2</ecNumber>
    </recommendedName>
    <alternativeName>
        <fullName evidence="14">Polydeoxyribonucleotide synthase [NAD(+)]</fullName>
    </alternativeName>
</protein>
<dbReference type="Pfam" id="PF12826">
    <property type="entry name" value="HHH_2"/>
    <property type="match status" value="2"/>
</dbReference>
<dbReference type="InterPro" id="IPR012340">
    <property type="entry name" value="NA-bd_OB-fold"/>
</dbReference>
<keyword evidence="4 14" id="KW-0436">Ligase</keyword>
<keyword evidence="8 14" id="KW-0862">Zinc</keyword>
<keyword evidence="7 14" id="KW-0227">DNA damage</keyword>
<dbReference type="PIRSF" id="PIRSF001604">
    <property type="entry name" value="LigA"/>
    <property type="match status" value="1"/>
</dbReference>
<keyword evidence="14" id="KW-0464">Manganese</keyword>
<feature type="binding site" evidence="14">
    <location>
        <position position="410"/>
    </location>
    <ligand>
        <name>Zn(2+)</name>
        <dbReference type="ChEBI" id="CHEBI:29105"/>
    </ligand>
</feature>
<dbReference type="EMBL" id="AFWT01000017">
    <property type="protein sequence ID" value="EGV30647.1"/>
    <property type="molecule type" value="Genomic_DNA"/>
</dbReference>
<evidence type="ECO:0000256" key="12">
    <source>
        <dbReference type="ARBA" id="ARBA00034005"/>
    </source>
</evidence>
<dbReference type="EC" id="6.5.1.2" evidence="2 14"/>
<dbReference type="InterPro" id="IPR004150">
    <property type="entry name" value="NAD_DNA_ligase_OB"/>
</dbReference>
<feature type="binding site" evidence="14">
    <location>
        <position position="434"/>
    </location>
    <ligand>
        <name>Zn(2+)</name>
        <dbReference type="ChEBI" id="CHEBI:29105"/>
    </ligand>
</feature>
<evidence type="ECO:0000313" key="17">
    <source>
        <dbReference type="EMBL" id="EGV30647.1"/>
    </source>
</evidence>
<evidence type="ECO:0000256" key="14">
    <source>
        <dbReference type="HAMAP-Rule" id="MF_01588"/>
    </source>
</evidence>
<dbReference type="CDD" id="cd00114">
    <property type="entry name" value="LIGANc"/>
    <property type="match status" value="1"/>
</dbReference>
<evidence type="ECO:0000259" key="16">
    <source>
        <dbReference type="PROSITE" id="PS50172"/>
    </source>
</evidence>
<dbReference type="STRING" id="765913.ThidrDRAFT_2606"/>
<dbReference type="SUPFAM" id="SSF47781">
    <property type="entry name" value="RuvA domain 2-like"/>
    <property type="match status" value="2"/>
</dbReference>
<dbReference type="GO" id="GO:0003677">
    <property type="term" value="F:DNA binding"/>
    <property type="evidence" value="ECO:0007669"/>
    <property type="project" value="InterPro"/>
</dbReference>
<dbReference type="GO" id="GO:0006281">
    <property type="term" value="P:DNA repair"/>
    <property type="evidence" value="ECO:0007669"/>
    <property type="project" value="UniProtKB-KW"/>
</dbReference>
<evidence type="ECO:0000256" key="7">
    <source>
        <dbReference type="ARBA" id="ARBA00022763"/>
    </source>
</evidence>
<dbReference type="FunFam" id="3.30.470.30:FF:000001">
    <property type="entry name" value="DNA ligase"/>
    <property type="match status" value="1"/>
</dbReference>
<evidence type="ECO:0000256" key="9">
    <source>
        <dbReference type="ARBA" id="ARBA00022842"/>
    </source>
</evidence>
<dbReference type="Gene3D" id="3.40.50.10190">
    <property type="entry name" value="BRCT domain"/>
    <property type="match status" value="1"/>
</dbReference>
<evidence type="ECO:0000256" key="13">
    <source>
        <dbReference type="ARBA" id="ARBA00060881"/>
    </source>
</evidence>
<dbReference type="GO" id="GO:0005829">
    <property type="term" value="C:cytosol"/>
    <property type="evidence" value="ECO:0007669"/>
    <property type="project" value="TreeGrafter"/>
</dbReference>
<dbReference type="GO" id="GO:0006260">
    <property type="term" value="P:DNA replication"/>
    <property type="evidence" value="ECO:0007669"/>
    <property type="project" value="UniProtKB-KW"/>
</dbReference>
<dbReference type="RefSeq" id="WP_007041319.1">
    <property type="nucleotide sequence ID" value="NZ_AFWT01000017.1"/>
</dbReference>
<evidence type="ECO:0000256" key="5">
    <source>
        <dbReference type="ARBA" id="ARBA00022705"/>
    </source>
</evidence>
<feature type="binding site" evidence="14">
    <location>
        <begin position="84"/>
        <end position="85"/>
    </location>
    <ligand>
        <name>NAD(+)</name>
        <dbReference type="ChEBI" id="CHEBI:57540"/>
    </ligand>
</feature>
<dbReference type="SMART" id="SM00532">
    <property type="entry name" value="LIGANc"/>
    <property type="match status" value="1"/>
</dbReference>
<dbReference type="Gene3D" id="6.20.10.30">
    <property type="match status" value="1"/>
</dbReference>
<evidence type="ECO:0000256" key="11">
    <source>
        <dbReference type="ARBA" id="ARBA00023204"/>
    </source>
</evidence>
<dbReference type="InterPro" id="IPR001357">
    <property type="entry name" value="BRCT_dom"/>
</dbReference>
<dbReference type="OrthoDB" id="9759736at2"/>
<dbReference type="Gene3D" id="1.10.150.20">
    <property type="entry name" value="5' to 3' exonuclease, C-terminal subdomain"/>
    <property type="match status" value="3"/>
</dbReference>
<evidence type="ECO:0000256" key="3">
    <source>
        <dbReference type="ARBA" id="ARBA00013308"/>
    </source>
</evidence>
<feature type="binding site" evidence="14">
    <location>
        <position position="413"/>
    </location>
    <ligand>
        <name>Zn(2+)</name>
        <dbReference type="ChEBI" id="CHEBI:29105"/>
    </ligand>
</feature>
<dbReference type="NCBIfam" id="TIGR00575">
    <property type="entry name" value="dnlj"/>
    <property type="match status" value="1"/>
</dbReference>
<sequence>MTVSAEERLRAESLRARILYHNHRYYVLDDPEVPDAEYDRLVRELKGLESAHPDLVTSDSPTQRVGAAPRPEFREVRHAIPMISLDNAMSDEELADFHRRVLSGLSGGDAPLYVAEPKLDGLAISLRYERGVLVLAATRGDGTRGEDVTHTARTIPSIPLSLIGEDRPEILEVRGEVYMTRAGFARLNEEILERGERPFANPRNAAAGSLRQLDPRVTARRPLTFCCYGWGELSVPADARQSEMLRRLAGWGIPISRELRLVSGLDGCRDYFEDLSRRRDRLDFDIDGVVFKLDSLADQTRLGATNHHPRWAIARKFPAQEEMTRVESVEFQVGRTGAVTPVARLRPVQVGGVTVSNATLHNMDEVARKDVRIGDTVIVRRAGDVIPEVVRVVVERRPADVREVELPSQCPVCGSDVIRPEGEAVARCTGGLFCQAQRKESLKHFASRRAMDIEGLGDKLIEQLVDLDWIREPADLYHLTQDRLVHLERMGEKSAANLLAALEHSKETSFARFIHALGIREVGVSTAQALAGRFDGIESLMQARVEDFVQIRGVKGVGPETAKALHAYLAEYPDLEASDDLAEWLAGLGVRGLTRGRAEALAERFGDLAGLRAAEPEDLYLNSRRLVDGVGPVVAAHIAGFFAQDHNREAIEHLLEAGIHWPSTSEPPSEPIAQPLAGKTIVITGTLSRPRDEIKARLQELGAKVTGSVSKQTDYLLAGEEAGSKLDKARSLGVEVLDEAGLAALID</sequence>
<name>G2E2U3_9GAMM</name>
<accession>G2E2U3</accession>
<dbReference type="FunFam" id="3.40.50.10190:FF:000054">
    <property type="entry name" value="DNA ligase"/>
    <property type="match status" value="1"/>
</dbReference>
<dbReference type="InterPro" id="IPR018239">
    <property type="entry name" value="DNA_ligase_AS"/>
</dbReference>
<comment type="similarity">
    <text evidence="13 14">Belongs to the NAD-dependent DNA ligase family. LigA subfamily.</text>
</comment>
<dbReference type="SUPFAM" id="SSF52113">
    <property type="entry name" value="BRCT domain"/>
    <property type="match status" value="1"/>
</dbReference>
<organism evidence="17 18">
    <name type="scientific">Thiorhodococcus drewsii AZ1</name>
    <dbReference type="NCBI Taxonomy" id="765913"/>
    <lineage>
        <taxon>Bacteria</taxon>
        <taxon>Pseudomonadati</taxon>
        <taxon>Pseudomonadota</taxon>
        <taxon>Gammaproteobacteria</taxon>
        <taxon>Chromatiales</taxon>
        <taxon>Chromatiaceae</taxon>
        <taxon>Thiorhodococcus</taxon>
    </lineage>
</organism>
<evidence type="ECO:0000256" key="4">
    <source>
        <dbReference type="ARBA" id="ARBA00022598"/>
    </source>
</evidence>
<gene>
    <name evidence="14" type="primary">ligA</name>
    <name evidence="17" type="ORF">ThidrDRAFT_2606</name>
</gene>